<dbReference type="Proteomes" id="UP001432322">
    <property type="component" value="Unassembled WGS sequence"/>
</dbReference>
<feature type="region of interest" description="Disordered" evidence="1">
    <location>
        <begin position="30"/>
        <end position="54"/>
    </location>
</feature>
<organism evidence="2 3">
    <name type="scientific">Pristionchus fissidentatus</name>
    <dbReference type="NCBI Taxonomy" id="1538716"/>
    <lineage>
        <taxon>Eukaryota</taxon>
        <taxon>Metazoa</taxon>
        <taxon>Ecdysozoa</taxon>
        <taxon>Nematoda</taxon>
        <taxon>Chromadorea</taxon>
        <taxon>Rhabditida</taxon>
        <taxon>Rhabditina</taxon>
        <taxon>Diplogasteromorpha</taxon>
        <taxon>Diplogasteroidea</taxon>
        <taxon>Neodiplogasteridae</taxon>
        <taxon>Pristionchus</taxon>
    </lineage>
</organism>
<feature type="region of interest" description="Disordered" evidence="1">
    <location>
        <begin position="71"/>
        <end position="103"/>
    </location>
</feature>
<gene>
    <name evidence="2" type="ORF">PFISCL1PPCAC_8363</name>
</gene>
<name>A0AAV5VCE4_9BILA</name>
<dbReference type="AlphaFoldDB" id="A0AAV5VCE4"/>
<feature type="compositionally biased region" description="Gly residues" evidence="1">
    <location>
        <begin position="36"/>
        <end position="49"/>
    </location>
</feature>
<comment type="caution">
    <text evidence="2">The sequence shown here is derived from an EMBL/GenBank/DDBJ whole genome shotgun (WGS) entry which is preliminary data.</text>
</comment>
<evidence type="ECO:0000256" key="1">
    <source>
        <dbReference type="SAM" id="MobiDB-lite"/>
    </source>
</evidence>
<reference evidence="2" key="1">
    <citation type="submission" date="2023-10" db="EMBL/GenBank/DDBJ databases">
        <title>Genome assembly of Pristionchus species.</title>
        <authorList>
            <person name="Yoshida K."/>
            <person name="Sommer R.J."/>
        </authorList>
    </citation>
    <scope>NUCLEOTIDE SEQUENCE</scope>
    <source>
        <strain evidence="2">RS5133</strain>
    </source>
</reference>
<accession>A0AAV5VCE4</accession>
<protein>
    <submittedName>
        <fullName evidence="2">Uncharacterized protein</fullName>
    </submittedName>
</protein>
<evidence type="ECO:0000313" key="3">
    <source>
        <dbReference type="Proteomes" id="UP001432322"/>
    </source>
</evidence>
<feature type="region of interest" description="Disordered" evidence="1">
    <location>
        <begin position="431"/>
        <end position="460"/>
    </location>
</feature>
<keyword evidence="3" id="KW-1185">Reference proteome</keyword>
<proteinExistence type="predicted"/>
<sequence length="460" mass="51270">MGLDRWEGSSEGRVELIRGLVGRLGRALGRAEPGVGTRGGSDGRGLGSGRGRHDLCSNRLQQRRVLVDGRVREAGGVEGGRSGGASRRRSGASDGGGAQAQCHVEVKVEEGVEGDAELLEERARRAENARGSRQRHGRLHARLEARLSHIHLHVVECAHEMGAERAQSGRAAEHLVHKVEGGRQRNLPLECAQNEQLPVHNLAGTHAVLGEEGEAGGVHGRWRLHLRRHQHARRGTHLHISQEDGLLRQEVVEDEHRQREHLLICSILTQHVVHPLDDSRAMVRLQLRLHRLEVARADQNRVALRVLQVLQRAVVRLDLGVDDGRNVRMLRRVQLHVGCGTTTRRQLSPDDGVDGALRAHRQRAAAVVVVRHRDAAGRVRGRSRLEGGRVVRVVQRVRRRRRRVRRRRDQVVQLLQLLQLVAAEACSNRGGGVESLGSERHATHSLQRRPKQIARTMRAR</sequence>
<dbReference type="EMBL" id="BTSY01000002">
    <property type="protein sequence ID" value="GMT17066.1"/>
    <property type="molecule type" value="Genomic_DNA"/>
</dbReference>
<evidence type="ECO:0000313" key="2">
    <source>
        <dbReference type="EMBL" id="GMT17066.1"/>
    </source>
</evidence>
<feature type="compositionally biased region" description="Basic residues" evidence="1">
    <location>
        <begin position="446"/>
        <end position="460"/>
    </location>
</feature>